<accession>A0A382T4S7</accession>
<dbReference type="AlphaFoldDB" id="A0A382T4S7"/>
<feature type="non-terminal residue" evidence="5">
    <location>
        <position position="1"/>
    </location>
</feature>
<gene>
    <name evidence="5" type="ORF">METZ01_LOCUS370024</name>
</gene>
<dbReference type="SUPFAM" id="SSF110921">
    <property type="entry name" value="2-isopropylmalate synthase LeuA, allosteric (dimerisation) domain"/>
    <property type="match status" value="1"/>
</dbReference>
<evidence type="ECO:0000313" key="5">
    <source>
        <dbReference type="EMBL" id="SVD17170.1"/>
    </source>
</evidence>
<dbReference type="EMBL" id="UINC01133939">
    <property type="protein sequence ID" value="SVD17170.1"/>
    <property type="molecule type" value="Genomic_DNA"/>
</dbReference>
<organism evidence="5">
    <name type="scientific">marine metagenome</name>
    <dbReference type="NCBI Taxonomy" id="408172"/>
    <lineage>
        <taxon>unclassified sequences</taxon>
        <taxon>metagenomes</taxon>
        <taxon>ecological metagenomes</taxon>
    </lineage>
</organism>
<evidence type="ECO:0000256" key="3">
    <source>
        <dbReference type="ARBA" id="ARBA00023304"/>
    </source>
</evidence>
<feature type="domain" description="2-isopropylmalate synthase LeuA allosteric (dimerisation)" evidence="4">
    <location>
        <begin position="2"/>
        <end position="134"/>
    </location>
</feature>
<evidence type="ECO:0000256" key="2">
    <source>
        <dbReference type="ARBA" id="ARBA00022679"/>
    </source>
</evidence>
<dbReference type="FunFam" id="3.30.160.270:FF:000003">
    <property type="entry name" value="2-isopropylmalate synthase"/>
    <property type="match status" value="1"/>
</dbReference>
<dbReference type="GO" id="GO:0003852">
    <property type="term" value="F:2-isopropylmalate synthase activity"/>
    <property type="evidence" value="ECO:0007669"/>
    <property type="project" value="InterPro"/>
</dbReference>
<dbReference type="GO" id="GO:0009098">
    <property type="term" value="P:L-leucine biosynthetic process"/>
    <property type="evidence" value="ECO:0007669"/>
    <property type="project" value="InterPro"/>
</dbReference>
<dbReference type="InterPro" id="IPR036230">
    <property type="entry name" value="LeuA_allosteric_dom_sf"/>
</dbReference>
<reference evidence="5" key="1">
    <citation type="submission" date="2018-05" db="EMBL/GenBank/DDBJ databases">
        <authorList>
            <person name="Lanie J.A."/>
            <person name="Ng W.-L."/>
            <person name="Kazmierczak K.M."/>
            <person name="Andrzejewski T.M."/>
            <person name="Davidsen T.M."/>
            <person name="Wayne K.J."/>
            <person name="Tettelin H."/>
            <person name="Glass J.I."/>
            <person name="Rusch D."/>
            <person name="Podicherti R."/>
            <person name="Tsui H.-C.T."/>
            <person name="Winkler M.E."/>
        </authorList>
    </citation>
    <scope>NUCLEOTIDE SEQUENCE</scope>
</reference>
<dbReference type="Gene3D" id="3.30.160.270">
    <property type="match status" value="1"/>
</dbReference>
<proteinExistence type="predicted"/>
<dbReference type="SMART" id="SM00917">
    <property type="entry name" value="LeuA_dimer"/>
    <property type="match status" value="1"/>
</dbReference>
<keyword evidence="3" id="KW-0100">Branched-chain amino acid biosynthesis</keyword>
<protein>
    <recommendedName>
        <fullName evidence="4">2-isopropylmalate synthase LeuA allosteric (dimerisation) domain-containing protein</fullName>
    </recommendedName>
</protein>
<evidence type="ECO:0000256" key="1">
    <source>
        <dbReference type="ARBA" id="ARBA00022605"/>
    </source>
</evidence>
<keyword evidence="2" id="KW-0808">Transferase</keyword>
<dbReference type="Pfam" id="PF08502">
    <property type="entry name" value="LeuA_dimer"/>
    <property type="match status" value="1"/>
</dbReference>
<dbReference type="InterPro" id="IPR013709">
    <property type="entry name" value="2-isopropylmalate_synth_dimer"/>
</dbReference>
<keyword evidence="1" id="KW-0028">Amino-acid biosynthesis</keyword>
<name>A0A382T4S7_9ZZZZ</name>
<evidence type="ECO:0000259" key="4">
    <source>
        <dbReference type="SMART" id="SM00917"/>
    </source>
</evidence>
<sequence length="151" mass="16370">KEVFDEDLMAIVGDEIRVEGNEKFKLEYLHTISGSGTVPSATVRLHIEGAESVQQSAWGDGPVDASYEAINLAAGQRPTVEEYVIQAITGGSQAMGEVTVRVNDGELKTTGRGVSTDIIEASARAYVDALNRLHLRRGRQVRSDQVQDQTV</sequence>